<keyword evidence="10" id="KW-1185">Reference proteome</keyword>
<evidence type="ECO:0000256" key="4">
    <source>
        <dbReference type="ARBA" id="ARBA00022692"/>
    </source>
</evidence>
<dbReference type="PANTHER" id="PTHR30561:SF1">
    <property type="entry name" value="MULTIDRUG TRANSPORTER EMRE"/>
    <property type="match status" value="1"/>
</dbReference>
<dbReference type="Proteomes" id="UP001500866">
    <property type="component" value="Unassembled WGS sequence"/>
</dbReference>
<sequence>MAGMMYLLIAVIAEVVGTTALKSSNGFSNLFPSIIVVVSYVLSFFLLGMSLKTIPLGIGYALWSGIGTALTIIIGVVVWKEAMSLASVLGVLLILSGVVILNMNKVGIG</sequence>
<keyword evidence="2" id="KW-0813">Transport</keyword>
<dbReference type="PANTHER" id="PTHR30561">
    <property type="entry name" value="SMR FAMILY PROTON-DEPENDENT DRUG EFFLUX TRANSPORTER SUGE"/>
    <property type="match status" value="1"/>
</dbReference>
<evidence type="ECO:0000256" key="1">
    <source>
        <dbReference type="ARBA" id="ARBA00004651"/>
    </source>
</evidence>
<comment type="subcellular location">
    <subcellularLocation>
        <location evidence="1 7">Cell membrane</location>
        <topology evidence="1 7">Multi-pass membrane protein</topology>
    </subcellularLocation>
</comment>
<dbReference type="InterPro" id="IPR045324">
    <property type="entry name" value="Small_multidrug_res"/>
</dbReference>
<comment type="caution">
    <text evidence="9">The sequence shown here is derived from an EMBL/GenBank/DDBJ whole genome shotgun (WGS) entry which is preliminary data.</text>
</comment>
<evidence type="ECO:0000256" key="8">
    <source>
        <dbReference type="SAM" id="Phobius"/>
    </source>
</evidence>
<evidence type="ECO:0000256" key="3">
    <source>
        <dbReference type="ARBA" id="ARBA00022475"/>
    </source>
</evidence>
<keyword evidence="4 7" id="KW-0812">Transmembrane</keyword>
<keyword evidence="5 8" id="KW-1133">Transmembrane helix</keyword>
<evidence type="ECO:0000256" key="6">
    <source>
        <dbReference type="ARBA" id="ARBA00023136"/>
    </source>
</evidence>
<evidence type="ECO:0000256" key="2">
    <source>
        <dbReference type="ARBA" id="ARBA00022448"/>
    </source>
</evidence>
<keyword evidence="6 8" id="KW-0472">Membrane</keyword>
<feature type="transmembrane region" description="Helical" evidence="8">
    <location>
        <begin position="30"/>
        <end position="48"/>
    </location>
</feature>
<name>A0ABP3QI50_9BACI</name>
<dbReference type="InterPro" id="IPR037185">
    <property type="entry name" value="EmrE-like"/>
</dbReference>
<dbReference type="RefSeq" id="WP_343809860.1">
    <property type="nucleotide sequence ID" value="NZ_BAAADS010000001.1"/>
</dbReference>
<evidence type="ECO:0000313" key="9">
    <source>
        <dbReference type="EMBL" id="GAA0591412.1"/>
    </source>
</evidence>
<dbReference type="Pfam" id="PF00893">
    <property type="entry name" value="Multi_Drug_Res"/>
    <property type="match status" value="1"/>
</dbReference>
<evidence type="ECO:0000256" key="7">
    <source>
        <dbReference type="RuleBase" id="RU003942"/>
    </source>
</evidence>
<dbReference type="EMBL" id="BAAADS010000001">
    <property type="protein sequence ID" value="GAA0591412.1"/>
    <property type="molecule type" value="Genomic_DNA"/>
</dbReference>
<reference evidence="10" key="1">
    <citation type="journal article" date="2019" name="Int. J. Syst. Evol. Microbiol.">
        <title>The Global Catalogue of Microorganisms (GCM) 10K type strain sequencing project: providing services to taxonomists for standard genome sequencing and annotation.</title>
        <authorList>
            <consortium name="The Broad Institute Genomics Platform"/>
            <consortium name="The Broad Institute Genome Sequencing Center for Infectious Disease"/>
            <person name="Wu L."/>
            <person name="Ma J."/>
        </authorList>
    </citation>
    <scope>NUCLEOTIDE SEQUENCE [LARGE SCALE GENOMIC DNA]</scope>
    <source>
        <strain evidence="10">JCM 15395</strain>
    </source>
</reference>
<accession>A0ABP3QI50</accession>
<evidence type="ECO:0000256" key="5">
    <source>
        <dbReference type="ARBA" id="ARBA00022989"/>
    </source>
</evidence>
<proteinExistence type="inferred from homology"/>
<comment type="similarity">
    <text evidence="7">Belongs to the drug/metabolite transporter (DMT) superfamily. Small multidrug resistance (SMR) (TC 2.A.7.1) family.</text>
</comment>
<keyword evidence="3" id="KW-1003">Cell membrane</keyword>
<feature type="transmembrane region" description="Helical" evidence="8">
    <location>
        <begin position="60"/>
        <end position="79"/>
    </location>
</feature>
<gene>
    <name evidence="9" type="ORF">GCM10009001_04370</name>
</gene>
<dbReference type="SUPFAM" id="SSF103481">
    <property type="entry name" value="Multidrug resistance efflux transporter EmrE"/>
    <property type="match status" value="1"/>
</dbReference>
<evidence type="ECO:0000313" key="10">
    <source>
        <dbReference type="Proteomes" id="UP001500866"/>
    </source>
</evidence>
<protein>
    <submittedName>
        <fullName evidence="9">Multidrug efflux SMR transporter</fullName>
    </submittedName>
</protein>
<feature type="transmembrane region" description="Helical" evidence="8">
    <location>
        <begin position="85"/>
        <end position="103"/>
    </location>
</feature>
<organism evidence="9 10">
    <name type="scientific">Virgibacillus siamensis</name>
    <dbReference type="NCBI Taxonomy" id="480071"/>
    <lineage>
        <taxon>Bacteria</taxon>
        <taxon>Bacillati</taxon>
        <taxon>Bacillota</taxon>
        <taxon>Bacilli</taxon>
        <taxon>Bacillales</taxon>
        <taxon>Bacillaceae</taxon>
        <taxon>Virgibacillus</taxon>
    </lineage>
</organism>
<dbReference type="Gene3D" id="1.10.3730.20">
    <property type="match status" value="1"/>
</dbReference>
<dbReference type="InterPro" id="IPR000390">
    <property type="entry name" value="Small_drug/metabolite_transptr"/>
</dbReference>